<evidence type="ECO:0000313" key="14">
    <source>
        <dbReference type="EMBL" id="KAF8778856.1"/>
    </source>
</evidence>
<comment type="similarity">
    <text evidence="2 12">Belongs to the amiloride-sensitive sodium channel (TC 1.A.6) family.</text>
</comment>
<dbReference type="Gene3D" id="1.10.287.770">
    <property type="entry name" value="YojJ-like"/>
    <property type="match status" value="1"/>
</dbReference>
<evidence type="ECO:0000256" key="10">
    <source>
        <dbReference type="ARBA" id="ARBA00023201"/>
    </source>
</evidence>
<comment type="caution">
    <text evidence="14">The sequence shown here is derived from an EMBL/GenBank/DDBJ whole genome shotgun (WGS) entry which is preliminary data.</text>
</comment>
<dbReference type="PANTHER" id="PTHR11690">
    <property type="entry name" value="AMILORIDE-SENSITIVE SODIUM CHANNEL-RELATED"/>
    <property type="match status" value="1"/>
</dbReference>
<evidence type="ECO:0000256" key="9">
    <source>
        <dbReference type="ARBA" id="ARBA00023136"/>
    </source>
</evidence>
<keyword evidence="10 12" id="KW-0739">Sodium transport</keyword>
<evidence type="ECO:0000256" key="6">
    <source>
        <dbReference type="ARBA" id="ARBA00022989"/>
    </source>
</evidence>
<keyword evidence="11 12" id="KW-0407">Ion channel</keyword>
<reference evidence="14" key="2">
    <citation type="submission" date="2020-06" db="EMBL/GenBank/DDBJ databases">
        <authorList>
            <person name="Sheffer M."/>
        </authorList>
    </citation>
    <scope>NUCLEOTIDE SEQUENCE</scope>
</reference>
<evidence type="ECO:0000256" key="11">
    <source>
        <dbReference type="ARBA" id="ARBA00023303"/>
    </source>
</evidence>
<evidence type="ECO:0000256" key="5">
    <source>
        <dbReference type="ARBA" id="ARBA00022692"/>
    </source>
</evidence>
<keyword evidence="8 12" id="KW-0406">Ion transport</keyword>
<keyword evidence="15" id="KW-1185">Reference proteome</keyword>
<keyword evidence="4 12" id="KW-0894">Sodium channel</keyword>
<keyword evidence="9 13" id="KW-0472">Membrane</keyword>
<organism evidence="14 15">
    <name type="scientific">Argiope bruennichi</name>
    <name type="common">Wasp spider</name>
    <name type="synonym">Aranea bruennichi</name>
    <dbReference type="NCBI Taxonomy" id="94029"/>
    <lineage>
        <taxon>Eukaryota</taxon>
        <taxon>Metazoa</taxon>
        <taxon>Ecdysozoa</taxon>
        <taxon>Arthropoda</taxon>
        <taxon>Chelicerata</taxon>
        <taxon>Arachnida</taxon>
        <taxon>Araneae</taxon>
        <taxon>Araneomorphae</taxon>
        <taxon>Entelegynae</taxon>
        <taxon>Araneoidea</taxon>
        <taxon>Araneidae</taxon>
        <taxon>Argiope</taxon>
    </lineage>
</organism>
<evidence type="ECO:0000256" key="2">
    <source>
        <dbReference type="ARBA" id="ARBA00007193"/>
    </source>
</evidence>
<protein>
    <submittedName>
        <fullName evidence="14">Uncharacterized protein</fullName>
    </submittedName>
</protein>
<evidence type="ECO:0000256" key="7">
    <source>
        <dbReference type="ARBA" id="ARBA00023053"/>
    </source>
</evidence>
<evidence type="ECO:0000256" key="4">
    <source>
        <dbReference type="ARBA" id="ARBA00022461"/>
    </source>
</evidence>
<evidence type="ECO:0000256" key="12">
    <source>
        <dbReference type="RuleBase" id="RU000679"/>
    </source>
</evidence>
<dbReference type="Pfam" id="PF00858">
    <property type="entry name" value="ASC"/>
    <property type="match status" value="1"/>
</dbReference>
<evidence type="ECO:0000256" key="13">
    <source>
        <dbReference type="SAM" id="Phobius"/>
    </source>
</evidence>
<evidence type="ECO:0000313" key="15">
    <source>
        <dbReference type="Proteomes" id="UP000807504"/>
    </source>
</evidence>
<dbReference type="Proteomes" id="UP000807504">
    <property type="component" value="Unassembled WGS sequence"/>
</dbReference>
<comment type="subcellular location">
    <subcellularLocation>
        <location evidence="1">Membrane</location>
        <topology evidence="1">Multi-pass membrane protein</topology>
    </subcellularLocation>
</comment>
<evidence type="ECO:0000256" key="8">
    <source>
        <dbReference type="ARBA" id="ARBA00023065"/>
    </source>
</evidence>
<dbReference type="PANTHER" id="PTHR11690:SF248">
    <property type="entry name" value="PICKPOCKET 17, ISOFORM A"/>
    <property type="match status" value="1"/>
</dbReference>
<dbReference type="EMBL" id="JABXBU010002072">
    <property type="protein sequence ID" value="KAF8778856.1"/>
    <property type="molecule type" value="Genomic_DNA"/>
</dbReference>
<dbReference type="GO" id="GO:0015280">
    <property type="term" value="F:ligand-gated sodium channel activity"/>
    <property type="evidence" value="ECO:0007669"/>
    <property type="project" value="TreeGrafter"/>
</dbReference>
<feature type="transmembrane region" description="Helical" evidence="13">
    <location>
        <begin position="249"/>
        <end position="272"/>
    </location>
</feature>
<dbReference type="GO" id="GO:0005886">
    <property type="term" value="C:plasma membrane"/>
    <property type="evidence" value="ECO:0007669"/>
    <property type="project" value="TreeGrafter"/>
</dbReference>
<reference evidence="14" key="1">
    <citation type="journal article" date="2020" name="bioRxiv">
        <title>Chromosome-level reference genome of the European wasp spider Argiope bruennichi: a resource for studies on range expansion and evolutionary adaptation.</title>
        <authorList>
            <person name="Sheffer M.M."/>
            <person name="Hoppe A."/>
            <person name="Krehenwinkel H."/>
            <person name="Uhl G."/>
            <person name="Kuss A.W."/>
            <person name="Jensen L."/>
            <person name="Jensen C."/>
            <person name="Gillespie R.G."/>
            <person name="Hoff K.J."/>
            <person name="Prost S."/>
        </authorList>
    </citation>
    <scope>NUCLEOTIDE SEQUENCE</scope>
</reference>
<evidence type="ECO:0000256" key="3">
    <source>
        <dbReference type="ARBA" id="ARBA00022448"/>
    </source>
</evidence>
<sequence>MVPGIPSEMKPVFSPDHYLFFPCYSENLLINSTKESEKIPFRVAYQANSFSSYDLNIEASEEMYFVHKPRVYVAVHSPFVPVTLPHQGRLLKPGYKYQIIIRMEEDKLLPSPYKTNCTDYEVLWKLNKHQSPRSQEMCKELCLHDRFEPNKNVSLPFHMLEYPLELCFGRNCMTSSEDEEILERCKRNCKASCRNLKYIFTVHETFLGNSKKENIDYYSQKDKIQVDISLGDRQVVVQRHDPEYTTGYLFSYIGGLMGCWLGVSIWAFAGIAENAFLRAIQWMEHIKRNFKESSVAQRTVFSTRKNNVHIIKVS</sequence>
<dbReference type="InterPro" id="IPR001873">
    <property type="entry name" value="ENaC"/>
</dbReference>
<keyword evidence="5 12" id="KW-0812">Transmembrane</keyword>
<accession>A0A8T0EWV4</accession>
<keyword evidence="3 12" id="KW-0813">Transport</keyword>
<proteinExistence type="inferred from homology"/>
<keyword evidence="7" id="KW-0915">Sodium</keyword>
<evidence type="ECO:0000256" key="1">
    <source>
        <dbReference type="ARBA" id="ARBA00004141"/>
    </source>
</evidence>
<keyword evidence="6 13" id="KW-1133">Transmembrane helix</keyword>
<dbReference type="AlphaFoldDB" id="A0A8T0EWV4"/>
<name>A0A8T0EWV4_ARGBR</name>
<gene>
    <name evidence="14" type="ORF">HNY73_015541</name>
</gene>